<evidence type="ECO:0000256" key="9">
    <source>
        <dbReference type="PROSITE-ProRule" id="PRU10061"/>
    </source>
</evidence>
<dbReference type="EC" id="3.2.1.8" evidence="10"/>
<keyword evidence="7 10" id="KW-0326">Glycosidase</keyword>
<dbReference type="GO" id="GO:0045493">
    <property type="term" value="P:xylan catabolic process"/>
    <property type="evidence" value="ECO:0007669"/>
    <property type="project" value="UniProtKB-KW"/>
</dbReference>
<dbReference type="SUPFAM" id="SSF49384">
    <property type="entry name" value="Carbohydrate-binding domain"/>
    <property type="match status" value="1"/>
</dbReference>
<dbReference type="PROSITE" id="PS51760">
    <property type="entry name" value="GH10_2"/>
    <property type="match status" value="1"/>
</dbReference>
<dbReference type="EMBL" id="WEGJ01000007">
    <property type="protein sequence ID" value="MQY12602.1"/>
    <property type="molecule type" value="Genomic_DNA"/>
</dbReference>
<dbReference type="InterPro" id="IPR003961">
    <property type="entry name" value="FN3_dom"/>
</dbReference>
<dbReference type="PROSITE" id="PS00591">
    <property type="entry name" value="GH10_1"/>
    <property type="match status" value="1"/>
</dbReference>
<dbReference type="InterPro" id="IPR008965">
    <property type="entry name" value="CBM2/CBM3_carb-bd_dom_sf"/>
</dbReference>
<dbReference type="Gene3D" id="3.20.20.80">
    <property type="entry name" value="Glycosidases"/>
    <property type="match status" value="1"/>
</dbReference>
<dbReference type="InterPro" id="IPR006311">
    <property type="entry name" value="TAT_signal"/>
</dbReference>
<evidence type="ECO:0000256" key="6">
    <source>
        <dbReference type="ARBA" id="ARBA00023277"/>
    </source>
</evidence>
<evidence type="ECO:0000256" key="3">
    <source>
        <dbReference type="ARBA" id="ARBA00022651"/>
    </source>
</evidence>
<feature type="domain" description="GH10" evidence="15">
    <location>
        <begin position="59"/>
        <end position="353"/>
    </location>
</feature>
<dbReference type="InterPro" id="IPR001000">
    <property type="entry name" value="GH10_dom"/>
</dbReference>
<feature type="domain" description="Fibronectin type-III" evidence="13">
    <location>
        <begin position="368"/>
        <end position="453"/>
    </location>
</feature>
<keyword evidence="8 10" id="KW-0624">Polysaccharide degradation</keyword>
<protein>
    <recommendedName>
        <fullName evidence="10">Beta-xylanase</fullName>
        <ecNumber evidence="10">3.2.1.8</ecNumber>
    </recommendedName>
</protein>
<feature type="signal peptide" evidence="12">
    <location>
        <begin position="1"/>
        <end position="32"/>
    </location>
</feature>
<evidence type="ECO:0000313" key="17">
    <source>
        <dbReference type="Proteomes" id="UP000466345"/>
    </source>
</evidence>
<reference evidence="16 17" key="1">
    <citation type="submission" date="2019-10" db="EMBL/GenBank/DDBJ databases">
        <title>Streptomyces smaragdinus sp. nov. and Streptomyces fabii sp. nov., isolated from the gut of fungus growing-termite Macrotermes natalensis.</title>
        <authorList>
            <person name="Schwitalla J."/>
            <person name="Benndorf R."/>
            <person name="Martin K."/>
            <person name="De Beer W."/>
            <person name="Kaster A.-K."/>
            <person name="Vollmers J."/>
            <person name="Poulsen M."/>
            <person name="Beemelmanns C."/>
        </authorList>
    </citation>
    <scope>NUCLEOTIDE SEQUENCE [LARGE SCALE GENOMIC DNA]</scope>
    <source>
        <strain evidence="16 17">RB5</strain>
    </source>
</reference>
<evidence type="ECO:0000256" key="10">
    <source>
        <dbReference type="RuleBase" id="RU361174"/>
    </source>
</evidence>
<dbReference type="SUPFAM" id="SSF51445">
    <property type="entry name" value="(Trans)glycosidases"/>
    <property type="match status" value="1"/>
</dbReference>
<dbReference type="PRINTS" id="PR00134">
    <property type="entry name" value="GLHYDRLASE10"/>
</dbReference>
<dbReference type="PROSITE" id="PS50853">
    <property type="entry name" value="FN3"/>
    <property type="match status" value="1"/>
</dbReference>
<organism evidence="16 17">
    <name type="scientific">Streptomyces smaragdinus</name>
    <dbReference type="NCBI Taxonomy" id="2585196"/>
    <lineage>
        <taxon>Bacteria</taxon>
        <taxon>Bacillati</taxon>
        <taxon>Actinomycetota</taxon>
        <taxon>Actinomycetes</taxon>
        <taxon>Kitasatosporales</taxon>
        <taxon>Streptomycetaceae</taxon>
        <taxon>Streptomyces</taxon>
    </lineage>
</organism>
<dbReference type="InterPro" id="IPR036116">
    <property type="entry name" value="FN3_sf"/>
</dbReference>
<gene>
    <name evidence="16" type="ORF">SRB5_27380</name>
</gene>
<dbReference type="GO" id="GO:0030248">
    <property type="term" value="F:cellulose binding"/>
    <property type="evidence" value="ECO:0007669"/>
    <property type="project" value="InterPro"/>
</dbReference>
<dbReference type="SMART" id="SM00060">
    <property type="entry name" value="FN3"/>
    <property type="match status" value="1"/>
</dbReference>
<evidence type="ECO:0000256" key="12">
    <source>
        <dbReference type="SAM" id="SignalP"/>
    </source>
</evidence>
<dbReference type="PROSITE" id="PS51172">
    <property type="entry name" value="CBM3"/>
    <property type="match status" value="1"/>
</dbReference>
<keyword evidence="4 12" id="KW-0732">Signal</keyword>
<evidence type="ECO:0000313" key="16">
    <source>
        <dbReference type="EMBL" id="MQY12602.1"/>
    </source>
</evidence>
<dbReference type="Pfam" id="PF00041">
    <property type="entry name" value="fn3"/>
    <property type="match status" value="1"/>
</dbReference>
<feature type="active site" description="Nucleophile" evidence="9">
    <location>
        <position position="274"/>
    </location>
</feature>
<evidence type="ECO:0000256" key="7">
    <source>
        <dbReference type="ARBA" id="ARBA00023295"/>
    </source>
</evidence>
<comment type="similarity">
    <text evidence="2 10">Belongs to the glycosyl hydrolase 10 (cellulase F) family.</text>
</comment>
<dbReference type="InterPro" id="IPR013783">
    <property type="entry name" value="Ig-like_fold"/>
</dbReference>
<dbReference type="AlphaFoldDB" id="A0A7K0CHZ3"/>
<evidence type="ECO:0000259" key="13">
    <source>
        <dbReference type="PROSITE" id="PS50853"/>
    </source>
</evidence>
<accession>A0A7K0CHZ3</accession>
<evidence type="ECO:0000256" key="5">
    <source>
        <dbReference type="ARBA" id="ARBA00022801"/>
    </source>
</evidence>
<keyword evidence="17" id="KW-1185">Reference proteome</keyword>
<keyword evidence="6 10" id="KW-0119">Carbohydrate metabolism</keyword>
<dbReference type="PROSITE" id="PS51318">
    <property type="entry name" value="TAT"/>
    <property type="match status" value="1"/>
</dbReference>
<evidence type="ECO:0000256" key="11">
    <source>
        <dbReference type="SAM" id="MobiDB-lite"/>
    </source>
</evidence>
<dbReference type="InterPro" id="IPR017853">
    <property type="entry name" value="GH"/>
</dbReference>
<dbReference type="SMART" id="SM00633">
    <property type="entry name" value="Glyco_10"/>
    <property type="match status" value="1"/>
</dbReference>
<name>A0A7K0CHZ3_9ACTN</name>
<comment type="caution">
    <text evidence="16">The sequence shown here is derived from an EMBL/GenBank/DDBJ whole genome shotgun (WGS) entry which is preliminary data.</text>
</comment>
<dbReference type="GO" id="GO:0031176">
    <property type="term" value="F:endo-1,4-beta-xylanase activity"/>
    <property type="evidence" value="ECO:0007669"/>
    <property type="project" value="UniProtKB-EC"/>
</dbReference>
<evidence type="ECO:0000256" key="4">
    <source>
        <dbReference type="ARBA" id="ARBA00022729"/>
    </source>
</evidence>
<dbReference type="SUPFAM" id="SSF49265">
    <property type="entry name" value="Fibronectin type III"/>
    <property type="match status" value="1"/>
</dbReference>
<evidence type="ECO:0000256" key="8">
    <source>
        <dbReference type="ARBA" id="ARBA00023326"/>
    </source>
</evidence>
<comment type="catalytic activity">
    <reaction evidence="1 10">
        <text>Endohydrolysis of (1-&gt;4)-beta-D-xylosidic linkages in xylans.</text>
        <dbReference type="EC" id="3.2.1.8"/>
    </reaction>
</comment>
<dbReference type="InterPro" id="IPR001956">
    <property type="entry name" value="CBM3"/>
</dbReference>
<dbReference type="Pfam" id="PF00942">
    <property type="entry name" value="CBM_3"/>
    <property type="match status" value="1"/>
</dbReference>
<evidence type="ECO:0000259" key="15">
    <source>
        <dbReference type="PROSITE" id="PS51760"/>
    </source>
</evidence>
<dbReference type="Pfam" id="PF00331">
    <property type="entry name" value="Glyco_hydro_10"/>
    <property type="match status" value="1"/>
</dbReference>
<keyword evidence="3" id="KW-0858">Xylan degradation</keyword>
<dbReference type="FunFam" id="2.60.40.10:FF:001114">
    <property type="entry name" value="Chitinase A1"/>
    <property type="match status" value="1"/>
</dbReference>
<dbReference type="InterPro" id="IPR044846">
    <property type="entry name" value="GH10"/>
</dbReference>
<evidence type="ECO:0000256" key="2">
    <source>
        <dbReference type="ARBA" id="ARBA00007495"/>
    </source>
</evidence>
<sequence length="605" mass="64126">MPLAPRPPARSRRRSITTFFATALMAASVAVALPGASASAADPTLQQVAASKGKFFGSASEVSSLNEAPYAAILGTEFGQITPANSMKWENTERNQGQFTYSGGQSIVDFAQSHSQTVRGHTLVWHNQLPGWVSQLPASQVRPAMENHIANVAGHFAGDIYAWDVVNEAFNDDGTFRSSPFYNAMGKDYIAYALRAARAADPNAKLYINDYNIDGMGAKSDAMYNLARDLKAAGVPLDGIGIQGHLAVQYGFPYQMQQNFQRFADLGLDVAVTELDVRMQTPSTTQKLATQADYYRQVAAACAAVTRCVGITVWDFTDKYSWVPGTFGGEGLACPWDDQLRPKTQVIDAIRTGFGYDSGPGDTDPPTVPTGLRATGTTSSSVSLAWTASTDDTAVTGYDVYRGGTRVGTASGTTYTDTGLAASTTYSYTVRARDAAGNVSDPSAAAGATTQAGGGEPPAGGLKVQYKTNDTSATDNAVRMTLQLVNTGSEARSLTGVEVRYWFSDQASSYTTWCDWAQLGCGNFTHSVVANGSTAGADHYLRLTATGGNLAPGAATGEIQLRLHKADWSNFNESDDYSKGTATSFTDAPKIGVYVGGQLIWGTAP</sequence>
<feature type="domain" description="CBM3" evidence="14">
    <location>
        <begin position="458"/>
        <end position="605"/>
    </location>
</feature>
<dbReference type="Gene3D" id="2.60.40.10">
    <property type="entry name" value="Immunoglobulins"/>
    <property type="match status" value="1"/>
</dbReference>
<evidence type="ECO:0000256" key="1">
    <source>
        <dbReference type="ARBA" id="ARBA00000681"/>
    </source>
</evidence>
<feature type="region of interest" description="Disordered" evidence="11">
    <location>
        <begin position="437"/>
        <end position="462"/>
    </location>
</feature>
<dbReference type="RefSeq" id="WP_228390024.1">
    <property type="nucleotide sequence ID" value="NZ_WEGJ01000007.1"/>
</dbReference>
<dbReference type="PANTHER" id="PTHR31490:SF88">
    <property type="entry name" value="BETA-XYLANASE"/>
    <property type="match status" value="1"/>
</dbReference>
<feature type="chain" id="PRO_5039479349" description="Beta-xylanase" evidence="12">
    <location>
        <begin position="33"/>
        <end position="605"/>
    </location>
</feature>
<proteinExistence type="inferred from homology"/>
<dbReference type="Gene3D" id="2.60.40.710">
    <property type="entry name" value="Endoglucanase-like"/>
    <property type="match status" value="1"/>
</dbReference>
<dbReference type="InterPro" id="IPR036966">
    <property type="entry name" value="CBM3_sf"/>
</dbReference>
<dbReference type="Proteomes" id="UP000466345">
    <property type="component" value="Unassembled WGS sequence"/>
</dbReference>
<dbReference type="InterPro" id="IPR031158">
    <property type="entry name" value="GH10_AS"/>
</dbReference>
<dbReference type="PANTHER" id="PTHR31490">
    <property type="entry name" value="GLYCOSYL HYDROLASE"/>
    <property type="match status" value="1"/>
</dbReference>
<dbReference type="CDD" id="cd00063">
    <property type="entry name" value="FN3"/>
    <property type="match status" value="1"/>
</dbReference>
<keyword evidence="5 10" id="KW-0378">Hydrolase</keyword>
<evidence type="ECO:0000259" key="14">
    <source>
        <dbReference type="PROSITE" id="PS51172"/>
    </source>
</evidence>
<dbReference type="SMART" id="SM01067">
    <property type="entry name" value="CBM_3"/>
    <property type="match status" value="1"/>
</dbReference>